<dbReference type="FunFam" id="3.40.50.2000:FF:000050">
    <property type="entry name" value="UDP-glucuronosyltransferase"/>
    <property type="match status" value="1"/>
</dbReference>
<organism evidence="6 7">
    <name type="scientific">Pyrocoelia pectoralis</name>
    <dbReference type="NCBI Taxonomy" id="417401"/>
    <lineage>
        <taxon>Eukaryota</taxon>
        <taxon>Metazoa</taxon>
        <taxon>Ecdysozoa</taxon>
        <taxon>Arthropoda</taxon>
        <taxon>Hexapoda</taxon>
        <taxon>Insecta</taxon>
        <taxon>Pterygota</taxon>
        <taxon>Neoptera</taxon>
        <taxon>Endopterygota</taxon>
        <taxon>Coleoptera</taxon>
        <taxon>Polyphaga</taxon>
        <taxon>Elateriformia</taxon>
        <taxon>Elateroidea</taxon>
        <taxon>Lampyridae</taxon>
        <taxon>Lampyrinae</taxon>
        <taxon>Pyrocoelia</taxon>
    </lineage>
</organism>
<dbReference type="InterPro" id="IPR035595">
    <property type="entry name" value="UDP_glycos_trans_CS"/>
</dbReference>
<name>A0AAN7ZDY8_9COLE</name>
<dbReference type="EC" id="2.4.1.17" evidence="5"/>
<feature type="signal peptide" evidence="5">
    <location>
        <begin position="1"/>
        <end position="17"/>
    </location>
</feature>
<dbReference type="EMBL" id="JAVRBK010000008">
    <property type="protein sequence ID" value="KAK5639992.1"/>
    <property type="molecule type" value="Genomic_DNA"/>
</dbReference>
<dbReference type="InterPro" id="IPR050271">
    <property type="entry name" value="UDP-glycosyltransferase"/>
</dbReference>
<sequence>MLLIYSLLAVVIQLGGGARILVIVSTPSYSHQVVFQPLWRELSLRGHQVTTITTDPINNPKLTNLTEIDMSFSYKTWNKHIMESVLSNRQNAFRSLFKILDQLFDVYEEQLQHPSIQALINGNHEFDLIILNPVSPPMAAFVEKYKCPLITMMTIDAPSMLLQVMGNPTHPSIYPNVFSAYDEVLSFPQRISSFISEYIVMLVQRYSYIVANELTRKYFGPHYSTLEQIMDNTSMLFVNSDPIFHRVRPLVPSVIQIGGGSHLKPLKPLPTELKKLLDDAKDGFVYFSLGSNIKSKDIPEELRMKILETFAELPYTVLWKFEAENLPNKPNNVFISKWLPQQDVLRHPNIKLFITQGGLQSTDEAIYSGVPLIAIPFFADQSYNARKIVNKGLGLSMEYTTFEKREFKEKILEVIENPIYRNQIKKLAELAQDQPMTGLERAVWWTEYVIRHKGAAHLKSPLKDIPWYQYLLLDVIGVLAVTMVISYLIVRYLWRLFRRKPKDQEKKMK</sequence>
<keyword evidence="7" id="KW-1185">Reference proteome</keyword>
<dbReference type="PANTHER" id="PTHR48043:SF159">
    <property type="entry name" value="EG:EG0003.4 PROTEIN-RELATED"/>
    <property type="match status" value="1"/>
</dbReference>
<keyword evidence="5" id="KW-1133">Transmembrane helix</keyword>
<feature type="transmembrane region" description="Helical" evidence="5">
    <location>
        <begin position="467"/>
        <end position="490"/>
    </location>
</feature>
<dbReference type="Proteomes" id="UP001329430">
    <property type="component" value="Chromosome 8"/>
</dbReference>
<comment type="subcellular location">
    <subcellularLocation>
        <location evidence="5">Membrane</location>
        <topology evidence="5">Single-pass membrane protein</topology>
    </subcellularLocation>
</comment>
<evidence type="ECO:0000313" key="7">
    <source>
        <dbReference type="Proteomes" id="UP001329430"/>
    </source>
</evidence>
<dbReference type="Gene3D" id="3.40.50.2000">
    <property type="entry name" value="Glycogen Phosphorylase B"/>
    <property type="match status" value="2"/>
</dbReference>
<proteinExistence type="inferred from homology"/>
<feature type="chain" id="PRO_5042666100" description="UDP-glucuronosyltransferase" evidence="5">
    <location>
        <begin position="18"/>
        <end position="509"/>
    </location>
</feature>
<reference evidence="6 7" key="1">
    <citation type="journal article" date="2024" name="Insects">
        <title>An Improved Chromosome-Level Genome Assembly of the Firefly Pyrocoelia pectoralis.</title>
        <authorList>
            <person name="Fu X."/>
            <person name="Meyer-Rochow V.B."/>
            <person name="Ballantyne L."/>
            <person name="Zhu X."/>
        </authorList>
    </citation>
    <scope>NUCLEOTIDE SEQUENCE [LARGE SCALE GENOMIC DNA]</scope>
    <source>
        <strain evidence="6">XCY_ONT2</strain>
    </source>
</reference>
<dbReference type="InterPro" id="IPR002213">
    <property type="entry name" value="UDP_glucos_trans"/>
</dbReference>
<gene>
    <name evidence="6" type="ORF">RI129_010803</name>
</gene>
<dbReference type="AlphaFoldDB" id="A0AAN7ZDY8"/>
<dbReference type="PROSITE" id="PS00375">
    <property type="entry name" value="UDPGT"/>
    <property type="match status" value="1"/>
</dbReference>
<dbReference type="GO" id="GO:0015020">
    <property type="term" value="F:glucuronosyltransferase activity"/>
    <property type="evidence" value="ECO:0007669"/>
    <property type="project" value="UniProtKB-EC"/>
</dbReference>
<protein>
    <recommendedName>
        <fullName evidence="5">UDP-glucuronosyltransferase</fullName>
        <ecNumber evidence="5">2.4.1.17</ecNumber>
    </recommendedName>
</protein>
<dbReference type="Pfam" id="PF00201">
    <property type="entry name" value="UDPGT"/>
    <property type="match status" value="1"/>
</dbReference>
<dbReference type="SUPFAM" id="SSF53756">
    <property type="entry name" value="UDP-Glycosyltransferase/glycogen phosphorylase"/>
    <property type="match status" value="1"/>
</dbReference>
<evidence type="ECO:0000256" key="4">
    <source>
        <dbReference type="RuleBase" id="RU003718"/>
    </source>
</evidence>
<keyword evidence="5" id="KW-0732">Signal</keyword>
<evidence type="ECO:0000313" key="6">
    <source>
        <dbReference type="EMBL" id="KAK5639992.1"/>
    </source>
</evidence>
<keyword evidence="3 4" id="KW-0808">Transferase</keyword>
<dbReference type="GO" id="GO:0016020">
    <property type="term" value="C:membrane"/>
    <property type="evidence" value="ECO:0007669"/>
    <property type="project" value="UniProtKB-SubCell"/>
</dbReference>
<comment type="caution">
    <text evidence="6">The sequence shown here is derived from an EMBL/GenBank/DDBJ whole genome shotgun (WGS) entry which is preliminary data.</text>
</comment>
<evidence type="ECO:0000256" key="1">
    <source>
        <dbReference type="ARBA" id="ARBA00009995"/>
    </source>
</evidence>
<accession>A0AAN7ZDY8</accession>
<evidence type="ECO:0000256" key="2">
    <source>
        <dbReference type="ARBA" id="ARBA00022676"/>
    </source>
</evidence>
<keyword evidence="5" id="KW-0812">Transmembrane</keyword>
<evidence type="ECO:0000256" key="5">
    <source>
        <dbReference type="RuleBase" id="RU362059"/>
    </source>
</evidence>
<keyword evidence="5" id="KW-0472">Membrane</keyword>
<dbReference type="CDD" id="cd03784">
    <property type="entry name" value="GT1_Gtf-like"/>
    <property type="match status" value="1"/>
</dbReference>
<dbReference type="PANTHER" id="PTHR48043">
    <property type="entry name" value="EG:EG0003.4 PROTEIN-RELATED"/>
    <property type="match status" value="1"/>
</dbReference>
<keyword evidence="2 4" id="KW-0328">Glycosyltransferase</keyword>
<comment type="similarity">
    <text evidence="1 4">Belongs to the UDP-glycosyltransferase family.</text>
</comment>
<comment type="catalytic activity">
    <reaction evidence="5">
        <text>glucuronate acceptor + UDP-alpha-D-glucuronate = acceptor beta-D-glucuronoside + UDP + H(+)</text>
        <dbReference type="Rhea" id="RHEA:21032"/>
        <dbReference type="ChEBI" id="CHEBI:15378"/>
        <dbReference type="ChEBI" id="CHEBI:58052"/>
        <dbReference type="ChEBI" id="CHEBI:58223"/>
        <dbReference type="ChEBI" id="CHEBI:132367"/>
        <dbReference type="ChEBI" id="CHEBI:132368"/>
        <dbReference type="EC" id="2.4.1.17"/>
    </reaction>
</comment>
<evidence type="ECO:0000256" key="3">
    <source>
        <dbReference type="ARBA" id="ARBA00022679"/>
    </source>
</evidence>